<dbReference type="SFLD" id="SFLDS00029">
    <property type="entry name" value="Radical_SAM"/>
    <property type="match status" value="1"/>
</dbReference>
<protein>
    <submittedName>
        <fullName evidence="8">AmmeMemoRadiSam system radical SAM enzyme</fullName>
    </submittedName>
</protein>
<accession>A0A3G1L216</accession>
<dbReference type="Gene3D" id="3.20.20.70">
    <property type="entry name" value="Aldolase class I"/>
    <property type="match status" value="1"/>
</dbReference>
<dbReference type="InterPro" id="IPR027596">
    <property type="entry name" value="AmmeMemoSam_rS"/>
</dbReference>
<evidence type="ECO:0000313" key="9">
    <source>
        <dbReference type="Proteomes" id="UP000323521"/>
    </source>
</evidence>
<keyword evidence="9" id="KW-1185">Reference proteome</keyword>
<evidence type="ECO:0000256" key="2">
    <source>
        <dbReference type="ARBA" id="ARBA00022691"/>
    </source>
</evidence>
<dbReference type="PANTHER" id="PTHR30352">
    <property type="entry name" value="PYRUVATE FORMATE-LYASE-ACTIVATING ENZYME"/>
    <property type="match status" value="1"/>
</dbReference>
<dbReference type="InterPro" id="IPR007197">
    <property type="entry name" value="rSAM"/>
</dbReference>
<keyword evidence="3 6" id="KW-0479">Metal-binding</keyword>
<dbReference type="Proteomes" id="UP000323521">
    <property type="component" value="Chromosome"/>
</dbReference>
<keyword evidence="5 6" id="KW-0411">Iron-sulfur</keyword>
<gene>
    <name evidence="8" type="ORF">DCMF_22950</name>
</gene>
<keyword evidence="1" id="KW-0004">4Fe-4S</keyword>
<feature type="binding site" evidence="6">
    <location>
        <position position="86"/>
    </location>
    <ligand>
        <name>[4Fe-4S] cluster</name>
        <dbReference type="ChEBI" id="CHEBI:49883"/>
        <note>4Fe-4S-S-AdoMet</note>
    </ligand>
</feature>
<dbReference type="KEGG" id="fwa:DCMF_22950"/>
<evidence type="ECO:0000256" key="6">
    <source>
        <dbReference type="PIRSR" id="PIRSR004869-50"/>
    </source>
</evidence>
<dbReference type="AlphaFoldDB" id="A0A3G1L216"/>
<feature type="binding site" evidence="6">
    <location>
        <position position="89"/>
    </location>
    <ligand>
        <name>[4Fe-4S] cluster</name>
        <dbReference type="ChEBI" id="CHEBI:49883"/>
        <note>4Fe-4S-S-AdoMet</note>
    </ligand>
</feature>
<dbReference type="NCBIfam" id="TIGR04337">
    <property type="entry name" value="AmmeMemoSam_rS"/>
    <property type="match status" value="1"/>
</dbReference>
<dbReference type="InterPro" id="IPR006638">
    <property type="entry name" value="Elp3/MiaA/NifB-like_rSAM"/>
</dbReference>
<dbReference type="PANTHER" id="PTHR30352:SF5">
    <property type="entry name" value="PYRUVATE FORMATE-LYASE 1-ACTIVATING ENZYME"/>
    <property type="match status" value="1"/>
</dbReference>
<feature type="binding site" evidence="6">
    <location>
        <position position="82"/>
    </location>
    <ligand>
        <name>[4Fe-4S] cluster</name>
        <dbReference type="ChEBI" id="CHEBI:49883"/>
        <note>4Fe-4S-S-AdoMet</note>
    </ligand>
</feature>
<dbReference type="GO" id="GO:0003824">
    <property type="term" value="F:catalytic activity"/>
    <property type="evidence" value="ECO:0007669"/>
    <property type="project" value="InterPro"/>
</dbReference>
<feature type="domain" description="Radical SAM core" evidence="7">
    <location>
        <begin position="67"/>
        <end position="286"/>
    </location>
</feature>
<evidence type="ECO:0000256" key="3">
    <source>
        <dbReference type="ARBA" id="ARBA00022723"/>
    </source>
</evidence>
<organism evidence="8 9">
    <name type="scientific">Formimonas warabiya</name>
    <dbReference type="NCBI Taxonomy" id="1761012"/>
    <lineage>
        <taxon>Bacteria</taxon>
        <taxon>Bacillati</taxon>
        <taxon>Bacillota</taxon>
        <taxon>Clostridia</taxon>
        <taxon>Eubacteriales</taxon>
        <taxon>Peptococcaceae</taxon>
        <taxon>Candidatus Formimonas</taxon>
    </lineage>
</organism>
<dbReference type="SUPFAM" id="SSF102114">
    <property type="entry name" value="Radical SAM enzymes"/>
    <property type="match status" value="1"/>
</dbReference>
<name>A0A3G1L216_FORW1</name>
<evidence type="ECO:0000256" key="5">
    <source>
        <dbReference type="ARBA" id="ARBA00023014"/>
    </source>
</evidence>
<dbReference type="InterPro" id="IPR013785">
    <property type="entry name" value="Aldolase_TIM"/>
</dbReference>
<dbReference type="GO" id="GO:0051539">
    <property type="term" value="F:4 iron, 4 sulfur cluster binding"/>
    <property type="evidence" value="ECO:0007669"/>
    <property type="project" value="UniProtKB-KW"/>
</dbReference>
<keyword evidence="4 6" id="KW-0408">Iron</keyword>
<keyword evidence="2 6" id="KW-0949">S-adenosyl-L-methionine</keyword>
<dbReference type="PIRSF" id="PIRSF004869">
    <property type="entry name" value="PflX_prd"/>
    <property type="match status" value="1"/>
</dbReference>
<dbReference type="CDD" id="cd01335">
    <property type="entry name" value="Radical_SAM"/>
    <property type="match status" value="1"/>
</dbReference>
<dbReference type="Pfam" id="PF04055">
    <property type="entry name" value="Radical_SAM"/>
    <property type="match status" value="1"/>
</dbReference>
<dbReference type="SFLD" id="SFLDG01101">
    <property type="entry name" value="Uncharacterised_Radical_SAM_Su"/>
    <property type="match status" value="1"/>
</dbReference>
<dbReference type="EMBL" id="CP017634">
    <property type="protein sequence ID" value="ATW28833.1"/>
    <property type="molecule type" value="Genomic_DNA"/>
</dbReference>
<evidence type="ECO:0000259" key="7">
    <source>
        <dbReference type="PROSITE" id="PS51918"/>
    </source>
</evidence>
<dbReference type="SMART" id="SM00729">
    <property type="entry name" value="Elp3"/>
    <property type="match status" value="1"/>
</dbReference>
<dbReference type="PROSITE" id="PS51918">
    <property type="entry name" value="RADICAL_SAM"/>
    <property type="match status" value="1"/>
</dbReference>
<evidence type="ECO:0000256" key="1">
    <source>
        <dbReference type="ARBA" id="ARBA00022485"/>
    </source>
</evidence>
<dbReference type="InterPro" id="IPR034457">
    <property type="entry name" value="Organic_radical-activating"/>
</dbReference>
<reference evidence="8 9" key="1">
    <citation type="submission" date="2016-10" db="EMBL/GenBank/DDBJ databases">
        <title>Complete Genome Sequence of Peptococcaceae strain DCMF.</title>
        <authorList>
            <person name="Edwards R.J."/>
            <person name="Holland S.I."/>
            <person name="Deshpande N.P."/>
            <person name="Wong Y.K."/>
            <person name="Ertan H."/>
            <person name="Manefield M."/>
            <person name="Russell T.L."/>
            <person name="Lee M.J."/>
        </authorList>
    </citation>
    <scope>NUCLEOTIDE SEQUENCE [LARGE SCALE GENOMIC DNA]</scope>
    <source>
        <strain evidence="8 9">DCMF</strain>
    </source>
</reference>
<comment type="cofactor">
    <cofactor evidence="6">
        <name>[4Fe-4S] cluster</name>
        <dbReference type="ChEBI" id="CHEBI:49883"/>
    </cofactor>
    <text evidence="6">Binds 1 [4Fe-4S] cluster. The cluster is coordinated with 3 cysteines and an exchangeable S-adenosyl-L-methionine.</text>
</comment>
<evidence type="ECO:0000256" key="4">
    <source>
        <dbReference type="ARBA" id="ARBA00023004"/>
    </source>
</evidence>
<dbReference type="InterPro" id="IPR058240">
    <property type="entry name" value="rSAM_sf"/>
</dbReference>
<dbReference type="InterPro" id="IPR016431">
    <property type="entry name" value="Pyrv-formate_lyase-activ_prd"/>
</dbReference>
<dbReference type="OrthoDB" id="9778883at2"/>
<sequence length="286" mass="31679">MREGMYYQTREDGYTACALCPRGCVIKPGGTGFCRVRQNRQGILYALNYGKYTALALDPIEKKPLYHFFPGSLILSIGTFGCSFHCSFCQNWQIAHAATDGEEVSPQRLAAWAAEAAKQGSIGVAYTYSEPLMWYEFVLEAAQEVKKAGLKNVLVTNGFIRPEPFSRLLPFIDALNIDVKGFTGEFYQKIIKGEFEPVLAAAEMASQAGKHVEITTLLIPGLNDSGEELTQLVDWIAGSLGPEVPLHFSRYFPNYRLDLAPTPIKTLEAAQALARQKLQYVHLGNV</sequence>
<proteinExistence type="predicted"/>
<evidence type="ECO:0000313" key="8">
    <source>
        <dbReference type="EMBL" id="ATW28833.1"/>
    </source>
</evidence>
<dbReference type="GO" id="GO:0046872">
    <property type="term" value="F:metal ion binding"/>
    <property type="evidence" value="ECO:0007669"/>
    <property type="project" value="UniProtKB-KW"/>
</dbReference>